<name>A0A8S2DFA1_9BILA</name>
<dbReference type="EMBL" id="CAJOBC010114190">
    <property type="protein sequence ID" value="CAF4543763.1"/>
    <property type="molecule type" value="Genomic_DNA"/>
</dbReference>
<organism evidence="2 5">
    <name type="scientific">Didymodactylos carnosus</name>
    <dbReference type="NCBI Taxonomy" id="1234261"/>
    <lineage>
        <taxon>Eukaryota</taxon>
        <taxon>Metazoa</taxon>
        <taxon>Spiralia</taxon>
        <taxon>Gnathifera</taxon>
        <taxon>Rotifera</taxon>
        <taxon>Eurotatoria</taxon>
        <taxon>Bdelloidea</taxon>
        <taxon>Philodinida</taxon>
        <taxon>Philodinidae</taxon>
        <taxon>Didymodactylos</taxon>
    </lineage>
</organism>
<dbReference type="Proteomes" id="UP000682733">
    <property type="component" value="Unassembled WGS sequence"/>
</dbReference>
<accession>A0A8S2DFA1</accession>
<feature type="non-terminal residue" evidence="2">
    <location>
        <position position="39"/>
    </location>
</feature>
<protein>
    <submittedName>
        <fullName evidence="2">Uncharacterized protein</fullName>
    </submittedName>
</protein>
<evidence type="ECO:0000256" key="1">
    <source>
        <dbReference type="SAM" id="MobiDB-lite"/>
    </source>
</evidence>
<proteinExistence type="predicted"/>
<evidence type="ECO:0000313" key="5">
    <source>
        <dbReference type="Proteomes" id="UP000677228"/>
    </source>
</evidence>
<feature type="region of interest" description="Disordered" evidence="1">
    <location>
        <begin position="15"/>
        <end position="39"/>
    </location>
</feature>
<sequence length="39" mass="4079">MQPNRVPVSGRVEIYQPAGPTRSGEVAAPGPAGLAYKQK</sequence>
<dbReference type="EMBL" id="CAJNOK010004681">
    <property type="protein sequence ID" value="CAF0945837.1"/>
    <property type="molecule type" value="Genomic_DNA"/>
</dbReference>
<gene>
    <name evidence="2" type="ORF">OVA965_LOCUS11886</name>
    <name evidence="4" type="ORF">SRO942_LOCUS46700</name>
    <name evidence="3" type="ORF">TMI583_LOCUS11890</name>
</gene>
<dbReference type="EMBL" id="CAJOBA010004686">
    <property type="protein sequence ID" value="CAF3720498.1"/>
    <property type="molecule type" value="Genomic_DNA"/>
</dbReference>
<evidence type="ECO:0000313" key="2">
    <source>
        <dbReference type="EMBL" id="CAF0945837.1"/>
    </source>
</evidence>
<reference evidence="2" key="1">
    <citation type="submission" date="2021-02" db="EMBL/GenBank/DDBJ databases">
        <authorList>
            <person name="Nowell W R."/>
        </authorList>
    </citation>
    <scope>NUCLEOTIDE SEQUENCE</scope>
</reference>
<dbReference type="Proteomes" id="UP000681722">
    <property type="component" value="Unassembled WGS sequence"/>
</dbReference>
<evidence type="ECO:0000313" key="3">
    <source>
        <dbReference type="EMBL" id="CAF3720498.1"/>
    </source>
</evidence>
<dbReference type="Proteomes" id="UP000677228">
    <property type="component" value="Unassembled WGS sequence"/>
</dbReference>
<evidence type="ECO:0000313" key="4">
    <source>
        <dbReference type="EMBL" id="CAF4543763.1"/>
    </source>
</evidence>
<dbReference type="AlphaFoldDB" id="A0A8S2DFA1"/>
<comment type="caution">
    <text evidence="2">The sequence shown here is derived from an EMBL/GenBank/DDBJ whole genome shotgun (WGS) entry which is preliminary data.</text>
</comment>